<gene>
    <name evidence="2" type="ORF">TRN7648_00678</name>
</gene>
<sequence length="130" mass="14219">MLRSASGRAYLAFCQDTIRDAILDRLRQSGHKGDRQAHSPDYVARCVSDARAQGFAFRDPDFGGDFNEPRSAVDDARDSLAVPIRLAEHVPAALNVTWSRKVFRRDLARAQFASAVQDAAADIAQAMNAG</sequence>
<accession>A0A0P1G251</accession>
<name>A0A0P1G251_9RHOB</name>
<dbReference type="PROSITE" id="PS51078">
    <property type="entry name" value="ICLR_ED"/>
    <property type="match status" value="1"/>
</dbReference>
<evidence type="ECO:0000259" key="1">
    <source>
        <dbReference type="PROSITE" id="PS51078"/>
    </source>
</evidence>
<dbReference type="EMBL" id="CYSE01000001">
    <property type="protein sequence ID" value="CUH75891.1"/>
    <property type="molecule type" value="Genomic_DNA"/>
</dbReference>
<evidence type="ECO:0000313" key="2">
    <source>
        <dbReference type="EMBL" id="CUH75891.1"/>
    </source>
</evidence>
<keyword evidence="3" id="KW-1185">Reference proteome</keyword>
<dbReference type="SUPFAM" id="SSF55781">
    <property type="entry name" value="GAF domain-like"/>
    <property type="match status" value="1"/>
</dbReference>
<dbReference type="PANTHER" id="PTHR30136:SF23">
    <property type="entry name" value="DNA-BINDING TRANSCRIPTIONAL ACTIVATOR MHPR"/>
    <property type="match status" value="1"/>
</dbReference>
<dbReference type="STRING" id="441103.TRN7648_00678"/>
<protein>
    <submittedName>
        <fullName evidence="2">DNA-binding transcriptional activator MhpR</fullName>
    </submittedName>
</protein>
<dbReference type="InterPro" id="IPR014757">
    <property type="entry name" value="Tscrpt_reg_IclR_C"/>
</dbReference>
<dbReference type="Proteomes" id="UP000054935">
    <property type="component" value="Unassembled WGS sequence"/>
</dbReference>
<evidence type="ECO:0000313" key="3">
    <source>
        <dbReference type="Proteomes" id="UP000054935"/>
    </source>
</evidence>
<feature type="domain" description="IclR-ED" evidence="1">
    <location>
        <begin position="1"/>
        <end position="129"/>
    </location>
</feature>
<dbReference type="GO" id="GO:0003677">
    <property type="term" value="F:DNA binding"/>
    <property type="evidence" value="ECO:0007669"/>
    <property type="project" value="UniProtKB-KW"/>
</dbReference>
<dbReference type="InterPro" id="IPR029016">
    <property type="entry name" value="GAF-like_dom_sf"/>
</dbReference>
<dbReference type="GO" id="GO:0045892">
    <property type="term" value="P:negative regulation of DNA-templated transcription"/>
    <property type="evidence" value="ECO:0007669"/>
    <property type="project" value="TreeGrafter"/>
</dbReference>
<dbReference type="GO" id="GO:0003700">
    <property type="term" value="F:DNA-binding transcription factor activity"/>
    <property type="evidence" value="ECO:0007669"/>
    <property type="project" value="TreeGrafter"/>
</dbReference>
<reference evidence="2 3" key="1">
    <citation type="submission" date="2015-09" db="EMBL/GenBank/DDBJ databases">
        <authorList>
            <consortium name="Swine Surveillance"/>
        </authorList>
    </citation>
    <scope>NUCLEOTIDE SEQUENCE [LARGE SCALE GENOMIC DNA]</scope>
    <source>
        <strain evidence="2 3">CECT 7648</strain>
    </source>
</reference>
<proteinExistence type="predicted"/>
<organism evidence="2 3">
    <name type="scientific">Tropicibacter naphthalenivorans</name>
    <dbReference type="NCBI Taxonomy" id="441103"/>
    <lineage>
        <taxon>Bacteria</taxon>
        <taxon>Pseudomonadati</taxon>
        <taxon>Pseudomonadota</taxon>
        <taxon>Alphaproteobacteria</taxon>
        <taxon>Rhodobacterales</taxon>
        <taxon>Roseobacteraceae</taxon>
        <taxon>Tropicibacter</taxon>
    </lineage>
</organism>
<keyword evidence="2" id="KW-0238">DNA-binding</keyword>
<dbReference type="Gene3D" id="3.30.450.40">
    <property type="match status" value="1"/>
</dbReference>
<dbReference type="InterPro" id="IPR050707">
    <property type="entry name" value="HTH_MetabolicPath_Reg"/>
</dbReference>
<dbReference type="PANTHER" id="PTHR30136">
    <property type="entry name" value="HELIX-TURN-HELIX TRANSCRIPTIONAL REGULATOR, ICLR FAMILY"/>
    <property type="match status" value="1"/>
</dbReference>
<dbReference type="AlphaFoldDB" id="A0A0P1G251"/>